<protein>
    <recommendedName>
        <fullName evidence="12">R-spondin Fu-CRD domain-containing protein</fullName>
    </recommendedName>
</protein>
<accession>A0ABD3W7N9</accession>
<evidence type="ECO:0000256" key="5">
    <source>
        <dbReference type="ARBA" id="ARBA00022674"/>
    </source>
</evidence>
<dbReference type="GO" id="GO:0005576">
    <property type="term" value="C:extracellular region"/>
    <property type="evidence" value="ECO:0007669"/>
    <property type="project" value="UniProtKB-SubCell"/>
</dbReference>
<evidence type="ECO:0000256" key="1">
    <source>
        <dbReference type="ARBA" id="ARBA00004613"/>
    </source>
</evidence>
<dbReference type="SUPFAM" id="SSF57184">
    <property type="entry name" value="Growth factor receptor domain"/>
    <property type="match status" value="1"/>
</dbReference>
<keyword evidence="6" id="KW-0879">Wnt signaling pathway</keyword>
<comment type="subcellular location">
    <subcellularLocation>
        <location evidence="1">Secreted</location>
    </subcellularLocation>
</comment>
<feature type="chain" id="PRO_5044881815" description="R-spondin Fu-CRD domain-containing protein" evidence="11">
    <location>
        <begin position="21"/>
        <end position="300"/>
    </location>
</feature>
<feature type="compositionally biased region" description="Basic residues" evidence="10">
    <location>
        <begin position="233"/>
        <end position="275"/>
    </location>
</feature>
<dbReference type="EMBL" id="JBJQND010000008">
    <property type="protein sequence ID" value="KAL3868747.1"/>
    <property type="molecule type" value="Genomic_DNA"/>
</dbReference>
<dbReference type="InterPro" id="IPR043601">
    <property type="entry name" value="Rspo_Fu-CRD_dom"/>
</dbReference>
<keyword evidence="3" id="KW-0964">Secreted</keyword>
<evidence type="ECO:0000313" key="14">
    <source>
        <dbReference type="Proteomes" id="UP001634394"/>
    </source>
</evidence>
<dbReference type="Pfam" id="PF15913">
    <property type="entry name" value="Furin-like_2"/>
    <property type="match status" value="1"/>
</dbReference>
<evidence type="ECO:0000256" key="2">
    <source>
        <dbReference type="ARBA" id="ARBA00007308"/>
    </source>
</evidence>
<dbReference type="InterPro" id="IPR051514">
    <property type="entry name" value="R-spondin"/>
</dbReference>
<dbReference type="InterPro" id="IPR009030">
    <property type="entry name" value="Growth_fac_rcpt_cys_sf"/>
</dbReference>
<comment type="similarity">
    <text evidence="2">Belongs to the R-spondin family.</text>
</comment>
<evidence type="ECO:0000256" key="7">
    <source>
        <dbReference type="ARBA" id="ARBA00022729"/>
    </source>
</evidence>
<dbReference type="Gene3D" id="2.10.220.10">
    <property type="entry name" value="Hormone Receptor, Insulin-like Growth Factor Receptor 1, Chain A, domain 2"/>
    <property type="match status" value="1"/>
</dbReference>
<evidence type="ECO:0000259" key="12">
    <source>
        <dbReference type="Pfam" id="PF15913"/>
    </source>
</evidence>
<dbReference type="Gene3D" id="2.20.100.10">
    <property type="entry name" value="Thrombospondin type-1 (TSP1) repeat"/>
    <property type="match status" value="1"/>
</dbReference>
<reference evidence="13 14" key="1">
    <citation type="submission" date="2024-11" db="EMBL/GenBank/DDBJ databases">
        <title>Chromosome-level genome assembly of the freshwater bivalve Anodonta woodiana.</title>
        <authorList>
            <person name="Chen X."/>
        </authorList>
    </citation>
    <scope>NUCLEOTIDE SEQUENCE [LARGE SCALE GENOMIC DNA]</scope>
    <source>
        <strain evidence="13">MN2024</strain>
        <tissue evidence="13">Gills</tissue>
    </source>
</reference>
<comment type="caution">
    <text evidence="13">The sequence shown here is derived from an EMBL/GenBank/DDBJ whole genome shotgun (WGS) entry which is preliminary data.</text>
</comment>
<feature type="domain" description="R-spondin Fu-CRD" evidence="12">
    <location>
        <begin position="46"/>
        <end position="146"/>
    </location>
</feature>
<evidence type="ECO:0000256" key="9">
    <source>
        <dbReference type="ARBA" id="ARBA00023180"/>
    </source>
</evidence>
<proteinExistence type="inferred from homology"/>
<name>A0ABD3W7N9_SINWO</name>
<dbReference type="AlphaFoldDB" id="A0ABD3W7N9"/>
<dbReference type="GO" id="GO:0016055">
    <property type="term" value="P:Wnt signaling pathway"/>
    <property type="evidence" value="ECO:0007669"/>
    <property type="project" value="UniProtKB-KW"/>
</dbReference>
<keyword evidence="7 11" id="KW-0732">Signal</keyword>
<evidence type="ECO:0000256" key="11">
    <source>
        <dbReference type="SAM" id="SignalP"/>
    </source>
</evidence>
<organism evidence="13 14">
    <name type="scientific">Sinanodonta woodiana</name>
    <name type="common">Chinese pond mussel</name>
    <name type="synonym">Anodonta woodiana</name>
    <dbReference type="NCBI Taxonomy" id="1069815"/>
    <lineage>
        <taxon>Eukaryota</taxon>
        <taxon>Metazoa</taxon>
        <taxon>Spiralia</taxon>
        <taxon>Lophotrochozoa</taxon>
        <taxon>Mollusca</taxon>
        <taxon>Bivalvia</taxon>
        <taxon>Autobranchia</taxon>
        <taxon>Heteroconchia</taxon>
        <taxon>Palaeoheterodonta</taxon>
        <taxon>Unionida</taxon>
        <taxon>Unionoidea</taxon>
        <taxon>Unionidae</taxon>
        <taxon>Unioninae</taxon>
        <taxon>Sinanodonta</taxon>
    </lineage>
</organism>
<evidence type="ECO:0000256" key="4">
    <source>
        <dbReference type="ARBA" id="ARBA00022606"/>
    </source>
</evidence>
<evidence type="ECO:0000256" key="10">
    <source>
        <dbReference type="SAM" id="MobiDB-lite"/>
    </source>
</evidence>
<keyword evidence="5" id="KW-0358">Heparin-binding</keyword>
<dbReference type="PROSITE" id="PS50092">
    <property type="entry name" value="TSP1"/>
    <property type="match status" value="1"/>
</dbReference>
<keyword evidence="4" id="KW-0716">Sensory transduction</keyword>
<dbReference type="PANTHER" id="PTHR46987:SF7">
    <property type="entry name" value="TNFR-CYS DOMAIN-CONTAINING PROTEIN"/>
    <property type="match status" value="1"/>
</dbReference>
<dbReference type="InterPro" id="IPR006212">
    <property type="entry name" value="Furin_repeat"/>
</dbReference>
<evidence type="ECO:0000256" key="3">
    <source>
        <dbReference type="ARBA" id="ARBA00022525"/>
    </source>
</evidence>
<dbReference type="GO" id="GO:0008201">
    <property type="term" value="F:heparin binding"/>
    <property type="evidence" value="ECO:0007669"/>
    <property type="project" value="UniProtKB-KW"/>
</dbReference>
<feature type="signal peptide" evidence="11">
    <location>
        <begin position="1"/>
        <end position="20"/>
    </location>
</feature>
<dbReference type="SMART" id="SM00261">
    <property type="entry name" value="FU"/>
    <property type="match status" value="2"/>
</dbReference>
<keyword evidence="14" id="KW-1185">Reference proteome</keyword>
<gene>
    <name evidence="13" type="ORF">ACJMK2_041513</name>
</gene>
<evidence type="ECO:0000256" key="6">
    <source>
        <dbReference type="ARBA" id="ARBA00022687"/>
    </source>
</evidence>
<sequence length="300" mass="34884">MQCRVTVLTSLLLMLCHVTAWMVSNETGLLAREKRNVNGQDPTCPTGCTDCSEYNGCTSCLSNLYLLLVRNGMRQTGECVHACPDGFYGVRRTIYNICNKCHTPHCEACFSKQYCTRCTPPYINYRGQCLWRCPKNLHYANYSKECKEKVDCMVGPWGSWSSCTRDGRTCGYKYGITIRSRKVIEHPSVNGERCPSLLENRCCRMAMRHCSDVANNNSDLNDVNRVTRVNQSSRRHRIKTRKHRKDSKRRKNRKHRGRKDKNKNRNKKTNKKRNEKRAWGRICRGNVVFNDINENVYLFD</sequence>
<evidence type="ECO:0000256" key="8">
    <source>
        <dbReference type="ARBA" id="ARBA00023157"/>
    </source>
</evidence>
<dbReference type="InterPro" id="IPR000884">
    <property type="entry name" value="TSP1_rpt"/>
</dbReference>
<keyword evidence="8" id="KW-1015">Disulfide bond</keyword>
<keyword evidence="9" id="KW-0325">Glycoprotein</keyword>
<dbReference type="InterPro" id="IPR036383">
    <property type="entry name" value="TSP1_rpt_sf"/>
</dbReference>
<feature type="region of interest" description="Disordered" evidence="10">
    <location>
        <begin position="221"/>
        <end position="278"/>
    </location>
</feature>
<dbReference type="PANTHER" id="PTHR46987">
    <property type="entry name" value="NEUROHYPOPHYSIAL HORMONES, N-TERMINAL DOMAIN CONTAINING PROTEIN"/>
    <property type="match status" value="1"/>
</dbReference>
<dbReference type="SUPFAM" id="SSF82895">
    <property type="entry name" value="TSP-1 type 1 repeat"/>
    <property type="match status" value="1"/>
</dbReference>
<evidence type="ECO:0000313" key="13">
    <source>
        <dbReference type="EMBL" id="KAL3868747.1"/>
    </source>
</evidence>
<dbReference type="Proteomes" id="UP001634394">
    <property type="component" value="Unassembled WGS sequence"/>
</dbReference>